<comment type="similarity">
    <text evidence="1 3">Belongs to the Nudix hydrolase family.</text>
</comment>
<dbReference type="InterPro" id="IPR020476">
    <property type="entry name" value="Nudix_hydrolase"/>
</dbReference>
<dbReference type="Pfam" id="PF00293">
    <property type="entry name" value="NUDIX"/>
    <property type="match status" value="1"/>
</dbReference>
<dbReference type="InterPro" id="IPR000086">
    <property type="entry name" value="NUDIX_hydrolase_dom"/>
</dbReference>
<dbReference type="InterPro" id="IPR015797">
    <property type="entry name" value="NUDIX_hydrolase-like_dom_sf"/>
</dbReference>
<dbReference type="PROSITE" id="PS51462">
    <property type="entry name" value="NUDIX"/>
    <property type="match status" value="1"/>
</dbReference>
<dbReference type="EMBL" id="JAHBAY010000008">
    <property type="protein sequence ID" value="MBT0771354.1"/>
    <property type="molecule type" value="Genomic_DNA"/>
</dbReference>
<feature type="domain" description="Nudix hydrolase" evidence="4">
    <location>
        <begin position="177"/>
        <end position="326"/>
    </location>
</feature>
<protein>
    <submittedName>
        <fullName evidence="5">NUDIX domain-containing protein</fullName>
    </submittedName>
</protein>
<evidence type="ECO:0000313" key="5">
    <source>
        <dbReference type="EMBL" id="MBT0771354.1"/>
    </source>
</evidence>
<dbReference type="RefSeq" id="WP_214157642.1">
    <property type="nucleotide sequence ID" value="NZ_JAHBAY010000008.1"/>
</dbReference>
<name>A0ABS5TP36_9ACTN</name>
<evidence type="ECO:0000256" key="1">
    <source>
        <dbReference type="ARBA" id="ARBA00005582"/>
    </source>
</evidence>
<organism evidence="5 6">
    <name type="scientific">Kineosporia corallincola</name>
    <dbReference type="NCBI Taxonomy" id="2835133"/>
    <lineage>
        <taxon>Bacteria</taxon>
        <taxon>Bacillati</taxon>
        <taxon>Actinomycetota</taxon>
        <taxon>Actinomycetes</taxon>
        <taxon>Kineosporiales</taxon>
        <taxon>Kineosporiaceae</taxon>
        <taxon>Kineosporia</taxon>
    </lineage>
</organism>
<dbReference type="InterPro" id="IPR020084">
    <property type="entry name" value="NUDIX_hydrolase_CS"/>
</dbReference>
<dbReference type="SUPFAM" id="SSF55811">
    <property type="entry name" value="Nudix"/>
    <property type="match status" value="1"/>
</dbReference>
<dbReference type="PANTHER" id="PTHR43736">
    <property type="entry name" value="ADP-RIBOSE PYROPHOSPHATASE"/>
    <property type="match status" value="1"/>
</dbReference>
<comment type="caution">
    <text evidence="5">The sequence shown here is derived from an EMBL/GenBank/DDBJ whole genome shotgun (WGS) entry which is preliminary data.</text>
</comment>
<keyword evidence="2 3" id="KW-0378">Hydrolase</keyword>
<dbReference type="PRINTS" id="PR00502">
    <property type="entry name" value="NUDIXFAMILY"/>
</dbReference>
<dbReference type="Proteomes" id="UP001197247">
    <property type="component" value="Unassembled WGS sequence"/>
</dbReference>
<evidence type="ECO:0000259" key="4">
    <source>
        <dbReference type="PROSITE" id="PS51462"/>
    </source>
</evidence>
<sequence>MRRSERDIFARLAGAQEALTAAAELPAWDAGRVLSADSSLHSGIGLHVSGRELGFQLAARLLPQTLCRRDYTTIQGGFEGSPGRVVHFTDWYGTFGGQALNLTVSWNRPLVESELPAQELAAGVAAGWADPQNDPAEIDWSARQARALIPFSVSDDGRPCIPGPSTGIHRGRHQMGRWGESAMADALVTADLGDGQRWLLLVERADGNGWAMPGGGIEPGESPAEAAQRELVEESDLRLPASFFEAGQPQLVPDPRASDEAWAVTVVCRTHMDRQALIDRGVARLPEVHGADDARRAVWLPANTYVELTQALARDADGGRVFAAHVDILTAALG</sequence>
<keyword evidence="6" id="KW-1185">Reference proteome</keyword>
<evidence type="ECO:0000313" key="6">
    <source>
        <dbReference type="Proteomes" id="UP001197247"/>
    </source>
</evidence>
<dbReference type="Gene3D" id="3.90.79.10">
    <property type="entry name" value="Nucleoside Triphosphate Pyrophosphohydrolase"/>
    <property type="match status" value="1"/>
</dbReference>
<evidence type="ECO:0000256" key="3">
    <source>
        <dbReference type="RuleBase" id="RU003476"/>
    </source>
</evidence>
<dbReference type="PANTHER" id="PTHR43736:SF1">
    <property type="entry name" value="DIHYDRONEOPTERIN TRIPHOSPHATE DIPHOSPHATASE"/>
    <property type="match status" value="1"/>
</dbReference>
<evidence type="ECO:0000256" key="2">
    <source>
        <dbReference type="ARBA" id="ARBA00022801"/>
    </source>
</evidence>
<proteinExistence type="inferred from homology"/>
<accession>A0ABS5TP36</accession>
<reference evidence="5 6" key="1">
    <citation type="submission" date="2021-05" db="EMBL/GenBank/DDBJ databases">
        <title>Kineosporia and Streptomyces sp. nov. two new marine actinobacteria isolated from Coral.</title>
        <authorList>
            <person name="Buangrab K."/>
            <person name="Sutthacheep M."/>
            <person name="Yeemin T."/>
            <person name="Harunari E."/>
            <person name="Igarashi Y."/>
            <person name="Kanchanasin P."/>
            <person name="Tanasupawat S."/>
            <person name="Phongsopitanun W."/>
        </authorList>
    </citation>
    <scope>NUCLEOTIDE SEQUENCE [LARGE SCALE GENOMIC DNA]</scope>
    <source>
        <strain evidence="5 6">J2-2</strain>
    </source>
</reference>
<dbReference type="PROSITE" id="PS00893">
    <property type="entry name" value="NUDIX_BOX"/>
    <property type="match status" value="1"/>
</dbReference>
<gene>
    <name evidence="5" type="ORF">KIH74_20620</name>
</gene>